<evidence type="ECO:0000313" key="3">
    <source>
        <dbReference type="EMBL" id="MFA3841210.1"/>
    </source>
</evidence>
<keyword evidence="2" id="KW-0687">Ribonucleoprotein</keyword>
<evidence type="ECO:0000256" key="2">
    <source>
        <dbReference type="ARBA" id="ARBA00023274"/>
    </source>
</evidence>
<evidence type="ECO:0000313" key="4">
    <source>
        <dbReference type="Proteomes" id="UP001571476"/>
    </source>
</evidence>
<proteinExistence type="predicted"/>
<name>A0ABV4SRX3_9ACTN</name>
<comment type="caution">
    <text evidence="3">The sequence shown here is derived from an EMBL/GenBank/DDBJ whole genome shotgun (WGS) entry which is preliminary data.</text>
</comment>
<protein>
    <submittedName>
        <fullName evidence="3">50S ribosomal protein L28</fullName>
    </submittedName>
</protein>
<dbReference type="GO" id="GO:0005840">
    <property type="term" value="C:ribosome"/>
    <property type="evidence" value="ECO:0007669"/>
    <property type="project" value="UniProtKB-KW"/>
</dbReference>
<dbReference type="RefSeq" id="WP_372565489.1">
    <property type="nucleotide sequence ID" value="NZ_JBGOSP010000022.1"/>
</dbReference>
<dbReference type="SUPFAM" id="SSF143800">
    <property type="entry name" value="L28p-like"/>
    <property type="match status" value="1"/>
</dbReference>
<accession>A0ABV4SRX3</accession>
<evidence type="ECO:0000256" key="1">
    <source>
        <dbReference type="ARBA" id="ARBA00022980"/>
    </source>
</evidence>
<keyword evidence="4" id="KW-1185">Reference proteome</keyword>
<dbReference type="Proteomes" id="UP001571476">
    <property type="component" value="Unassembled WGS sequence"/>
</dbReference>
<keyword evidence="1 3" id="KW-0689">Ribosomal protein</keyword>
<dbReference type="EMBL" id="JBGOSP010000022">
    <property type="protein sequence ID" value="MFA3841210.1"/>
    <property type="molecule type" value="Genomic_DNA"/>
</dbReference>
<organism evidence="3 4">
    <name type="scientific">Streptomyces aureus</name>
    <dbReference type="NCBI Taxonomy" id="193461"/>
    <lineage>
        <taxon>Bacteria</taxon>
        <taxon>Bacillati</taxon>
        <taxon>Actinomycetota</taxon>
        <taxon>Actinomycetes</taxon>
        <taxon>Kitasatosporales</taxon>
        <taxon>Streptomycetaceae</taxon>
        <taxon>Streptomyces</taxon>
    </lineage>
</organism>
<dbReference type="InterPro" id="IPR034704">
    <property type="entry name" value="Ribosomal_bL28/bL31-like_sf"/>
</dbReference>
<reference evidence="3 4" key="1">
    <citation type="submission" date="2024-08" db="EMBL/GenBank/DDBJ databases">
        <title>Genome sequence of Streptomyces aureus CACIA-1.46HGO.</title>
        <authorList>
            <person name="Evangelista-Martinez Z."/>
        </authorList>
    </citation>
    <scope>NUCLEOTIDE SEQUENCE [LARGE SCALE GENOMIC DNA]</scope>
    <source>
        <strain evidence="3 4">CACIA-1.46HGO</strain>
    </source>
</reference>
<gene>
    <name evidence="3" type="ORF">ACEG43_34275</name>
</gene>
<sequence>MIRVTAPGCGPRPPREVRRHVRALHADRGRHVRLRLGARAIRTLDAIGVGASVARIRDRGVRI</sequence>